<feature type="region of interest" description="Disordered" evidence="1">
    <location>
        <begin position="613"/>
        <end position="634"/>
    </location>
</feature>
<dbReference type="SMART" id="SM00228">
    <property type="entry name" value="PDZ"/>
    <property type="match status" value="4"/>
</dbReference>
<feature type="domain" description="PDZ" evidence="2">
    <location>
        <begin position="38"/>
        <end position="128"/>
    </location>
</feature>
<feature type="domain" description="PDZ" evidence="2">
    <location>
        <begin position="795"/>
        <end position="882"/>
    </location>
</feature>
<dbReference type="WBParaSite" id="Pan_g14060.t1">
    <property type="protein sequence ID" value="Pan_g14060.t1"/>
    <property type="gene ID" value="Pan_g14060"/>
</dbReference>
<feature type="region of interest" description="Disordered" evidence="1">
    <location>
        <begin position="447"/>
        <end position="480"/>
    </location>
</feature>
<dbReference type="Proteomes" id="UP000492821">
    <property type="component" value="Unassembled WGS sequence"/>
</dbReference>
<feature type="region of interest" description="Disordered" evidence="1">
    <location>
        <begin position="498"/>
        <end position="544"/>
    </location>
</feature>
<name>A0A7E4UXS6_PANRE</name>
<dbReference type="Pfam" id="PF00595">
    <property type="entry name" value="PDZ"/>
    <property type="match status" value="4"/>
</dbReference>
<feature type="compositionally biased region" description="Polar residues" evidence="1">
    <location>
        <begin position="521"/>
        <end position="540"/>
    </location>
</feature>
<feature type="region of interest" description="Disordered" evidence="1">
    <location>
        <begin position="715"/>
        <end position="759"/>
    </location>
</feature>
<dbReference type="SUPFAM" id="SSF50156">
    <property type="entry name" value="PDZ domain-like"/>
    <property type="match status" value="4"/>
</dbReference>
<sequence>MTGARILTIVLYRRRVSATLPSTSTSGSLTDSELTATEAALQDRRRTKARTSLGFSIVGGVDSPRGPMGIFVKNIFPHGLAAQSGLLQKGDEILSVNGFNIENSSHTEVLALFKKASKIDVTLIIRRLPPSVTTTNTIMVGEQGQPKVEESTQTVERSQNEFQRSPGIIRTADFDQLSAESDAQNRQKLRRRKLRSTRSRSTNAPRNERSLPSGDGTLDARRPPERPPRTKPKASLDSYFPPEVLAEAETEYAYLPDDDFEDFVELDLVPRHEYTTATMKARVLMQRDSPQERLGLGVAIESSDADNRVLAVRVEHVDSRSIAERSGLRIGDRILSVNGVDVTRCTKAQCLSLFQKASVQISLVIFQGNTLRPASPVVFRDPPEMLLDAAKRRDDSPTQSDDSGFHGTDATGLGGGGGGYVSVFAAENRSSRSESVFEEMDRRIARSQHDMMLHSPLRFGSPRDRSPVPPPAASHYRYGSREQPSLMAQIESEMAAKRAAASIASSRRPSGSPSLNNNNNTLKIETSKASNLQAPTSPRQPSMEEQMAALEFDDSASGSIDPDAHVYFTPPPVPLAMGPISPRQVVAHSPPPVPERQMSAGVSQLVKQFASLESTPANRKPSPPSSTNGYPQPYRVRAPVSLERKFDRESFTVDSNRERIPVAPVVPENDPRKQTEGICLEARDVTVVRQSAPTMGSGGGLDFTKYADVKPIGRMPSLEASDSDAESSKPAVAPKPSALSTLLSKPVGPPPSVPVSPPAQAQVTFDGENAEIPHYQMAEIRNLLKDDISKYRIFKVVLQKLKGYDDCSVGLILSGGSVLGDSFVSIQRVVTGSIADKSDKLEKGDRIFFIQGQSTARLSSGEARNIMKQSAPEVDFIVGRPKQANTSLFQRDVVPTFTDDPASHSYAPEAQTIILNKSDIGVGFSMDGGSTSRFGDRPIVVKKVFSVGEAARNGQLRIGDRIAAIGGKSTDGMSQLDAWKLLKAAPEGPLEFRIHKRLD</sequence>
<dbReference type="InterPro" id="IPR001478">
    <property type="entry name" value="PDZ"/>
</dbReference>
<feature type="compositionally biased region" description="Basic residues" evidence="1">
    <location>
        <begin position="187"/>
        <end position="198"/>
    </location>
</feature>
<feature type="region of interest" description="Disordered" evidence="1">
    <location>
        <begin position="140"/>
        <end position="237"/>
    </location>
</feature>
<feature type="compositionally biased region" description="Pro residues" evidence="1">
    <location>
        <begin position="747"/>
        <end position="757"/>
    </location>
</feature>
<keyword evidence="3" id="KW-1185">Reference proteome</keyword>
<feature type="domain" description="PDZ" evidence="2">
    <location>
        <begin position="282"/>
        <end position="369"/>
    </location>
</feature>
<dbReference type="PANTHER" id="PTHR11324:SF16">
    <property type="entry name" value="PDZ DOMAIN-CONTAINING PROTEIN 2"/>
    <property type="match status" value="1"/>
</dbReference>
<reference evidence="3" key="1">
    <citation type="journal article" date="2013" name="Genetics">
        <title>The draft genome and transcriptome of Panagrellus redivivus are shaped by the harsh demands of a free-living lifestyle.</title>
        <authorList>
            <person name="Srinivasan J."/>
            <person name="Dillman A.R."/>
            <person name="Macchietto M.G."/>
            <person name="Heikkinen L."/>
            <person name="Lakso M."/>
            <person name="Fracchia K.M."/>
            <person name="Antoshechkin I."/>
            <person name="Mortazavi A."/>
            <person name="Wong G."/>
            <person name="Sternberg P.W."/>
        </authorList>
    </citation>
    <scope>NUCLEOTIDE SEQUENCE [LARGE SCALE GENOMIC DNA]</scope>
    <source>
        <strain evidence="3">MT8872</strain>
    </source>
</reference>
<accession>A0A7E4UXS6</accession>
<evidence type="ECO:0000256" key="1">
    <source>
        <dbReference type="SAM" id="MobiDB-lite"/>
    </source>
</evidence>
<evidence type="ECO:0000313" key="4">
    <source>
        <dbReference type="WBParaSite" id="Pan_g14060.t1"/>
    </source>
</evidence>
<dbReference type="Gene3D" id="2.30.42.10">
    <property type="match status" value="4"/>
</dbReference>
<dbReference type="PROSITE" id="PS50106">
    <property type="entry name" value="PDZ"/>
    <property type="match status" value="4"/>
</dbReference>
<dbReference type="InterPro" id="IPR036034">
    <property type="entry name" value="PDZ_sf"/>
</dbReference>
<organism evidence="3 4">
    <name type="scientific">Panagrellus redivivus</name>
    <name type="common">Microworm</name>
    <dbReference type="NCBI Taxonomy" id="6233"/>
    <lineage>
        <taxon>Eukaryota</taxon>
        <taxon>Metazoa</taxon>
        <taxon>Ecdysozoa</taxon>
        <taxon>Nematoda</taxon>
        <taxon>Chromadorea</taxon>
        <taxon>Rhabditida</taxon>
        <taxon>Tylenchina</taxon>
        <taxon>Panagrolaimomorpha</taxon>
        <taxon>Panagrolaimoidea</taxon>
        <taxon>Panagrolaimidae</taxon>
        <taxon>Panagrellus</taxon>
    </lineage>
</organism>
<reference evidence="4" key="2">
    <citation type="submission" date="2020-10" db="UniProtKB">
        <authorList>
            <consortium name="WormBaseParasite"/>
        </authorList>
    </citation>
    <scope>IDENTIFICATION</scope>
</reference>
<dbReference type="PANTHER" id="PTHR11324">
    <property type="entry name" value="IL16-RELATED"/>
    <property type="match status" value="1"/>
</dbReference>
<feature type="compositionally biased region" description="Basic and acidic residues" evidence="1">
    <location>
        <begin position="218"/>
        <end position="228"/>
    </location>
</feature>
<dbReference type="AlphaFoldDB" id="A0A7E4UXS6"/>
<evidence type="ECO:0000313" key="3">
    <source>
        <dbReference type="Proteomes" id="UP000492821"/>
    </source>
</evidence>
<proteinExistence type="predicted"/>
<feature type="compositionally biased region" description="Low complexity" evidence="1">
    <location>
        <begin position="498"/>
        <end position="520"/>
    </location>
</feature>
<feature type="region of interest" description="Disordered" evidence="1">
    <location>
        <begin position="392"/>
        <end position="413"/>
    </location>
</feature>
<feature type="domain" description="PDZ" evidence="2">
    <location>
        <begin position="912"/>
        <end position="987"/>
    </location>
</feature>
<protein>
    <submittedName>
        <fullName evidence="4">PDZ domain-containing protein</fullName>
    </submittedName>
</protein>
<evidence type="ECO:0000259" key="2">
    <source>
        <dbReference type="PROSITE" id="PS50106"/>
    </source>
</evidence>
<feature type="compositionally biased region" description="Polar residues" evidence="1">
    <location>
        <begin position="151"/>
        <end position="163"/>
    </location>
</feature>